<evidence type="ECO:0000256" key="1">
    <source>
        <dbReference type="SAM" id="MobiDB-lite"/>
    </source>
</evidence>
<keyword evidence="2" id="KW-0812">Transmembrane</keyword>
<dbReference type="Proteomes" id="UP000095751">
    <property type="component" value="Unassembled WGS sequence"/>
</dbReference>
<keyword evidence="4" id="KW-1185">Reference proteome</keyword>
<feature type="compositionally biased region" description="Basic residues" evidence="1">
    <location>
        <begin position="336"/>
        <end position="346"/>
    </location>
</feature>
<feature type="compositionally biased region" description="Basic and acidic residues" evidence="1">
    <location>
        <begin position="214"/>
        <end position="224"/>
    </location>
</feature>
<dbReference type="AlphaFoldDB" id="A0A1E7FPE9"/>
<organism evidence="3 4">
    <name type="scientific">Fragilariopsis cylindrus CCMP1102</name>
    <dbReference type="NCBI Taxonomy" id="635003"/>
    <lineage>
        <taxon>Eukaryota</taxon>
        <taxon>Sar</taxon>
        <taxon>Stramenopiles</taxon>
        <taxon>Ochrophyta</taxon>
        <taxon>Bacillariophyta</taxon>
        <taxon>Bacillariophyceae</taxon>
        <taxon>Bacillariophycidae</taxon>
        <taxon>Bacillariales</taxon>
        <taxon>Bacillariaceae</taxon>
        <taxon>Fragilariopsis</taxon>
    </lineage>
</organism>
<protein>
    <submittedName>
        <fullName evidence="3">Uncharacterized protein</fullName>
    </submittedName>
</protein>
<evidence type="ECO:0000313" key="3">
    <source>
        <dbReference type="EMBL" id="OEU20016.1"/>
    </source>
</evidence>
<dbReference type="InParanoid" id="A0A1E7FPE9"/>
<reference evidence="3 4" key="1">
    <citation type="submission" date="2016-09" db="EMBL/GenBank/DDBJ databases">
        <title>Extensive genetic diversity and differential bi-allelic expression allows diatom success in the polar Southern Ocean.</title>
        <authorList>
            <consortium name="DOE Joint Genome Institute"/>
            <person name="Mock T."/>
            <person name="Otillar R.P."/>
            <person name="Strauss J."/>
            <person name="Dupont C."/>
            <person name="Frickenhaus S."/>
            <person name="Maumus F."/>
            <person name="Mcmullan M."/>
            <person name="Sanges R."/>
            <person name="Schmutz J."/>
            <person name="Toseland A."/>
            <person name="Valas R."/>
            <person name="Veluchamy A."/>
            <person name="Ward B.J."/>
            <person name="Allen A."/>
            <person name="Barry K."/>
            <person name="Falciatore A."/>
            <person name="Ferrante M."/>
            <person name="Fortunato A.E."/>
            <person name="Gloeckner G."/>
            <person name="Gruber A."/>
            <person name="Hipkin R."/>
            <person name="Janech M."/>
            <person name="Kroth P."/>
            <person name="Leese F."/>
            <person name="Lindquist E."/>
            <person name="Lyon B.R."/>
            <person name="Martin J."/>
            <person name="Mayer C."/>
            <person name="Parker M."/>
            <person name="Quesneville H."/>
            <person name="Raymond J."/>
            <person name="Uhlig C."/>
            <person name="Valentin K.U."/>
            <person name="Worden A.Z."/>
            <person name="Armbrust E.V."/>
            <person name="Bowler C."/>
            <person name="Green B."/>
            <person name="Moulton V."/>
            <person name="Van Oosterhout C."/>
            <person name="Grigoriev I."/>
        </authorList>
    </citation>
    <scope>NUCLEOTIDE SEQUENCE [LARGE SCALE GENOMIC DNA]</scope>
    <source>
        <strain evidence="3 4">CCMP1102</strain>
    </source>
</reference>
<gene>
    <name evidence="3" type="ORF">FRACYDRAFT_260194</name>
</gene>
<evidence type="ECO:0000313" key="4">
    <source>
        <dbReference type="Proteomes" id="UP000095751"/>
    </source>
</evidence>
<accession>A0A1E7FPE9</accession>
<dbReference type="EMBL" id="KV784355">
    <property type="protein sequence ID" value="OEU20016.1"/>
    <property type="molecule type" value="Genomic_DNA"/>
</dbReference>
<sequence>MGYTKKTSSGTPQLGSKGCSLCEDRAIPANLNAHVTDSQTCADIHLQLAMLRYDNAMCATGIETYRELCCTGPETSAGSIMTALAFMVGALVTGAILKKIIWNKKRRMVERVQDNTKEELPGTVSFNSHSSRGKSRGSRLGGRTTAADVEMSSSPLSSSSACYHKMEDPPKTKFESNNNHPQHGSRIIPGNNRALSRSKSRTRDIMQQPTYSRDNNRNARDQNHSRSKSRTRDIVSQPNHSKNNRPVSRSKSRTRDKMQQRTHSGDNNRNVRGQSRIRHASRSRPRDNRDSARPVSRTRDRSRPRDIISQHHSRDSRPQSRPASRSRPTRDDRSRSAGRGRSLSRGRTRDGGGGRSRSQSRSRIIRPPLQHEVEIFGSDDNGLMLPTQLV</sequence>
<feature type="transmembrane region" description="Helical" evidence="2">
    <location>
        <begin position="77"/>
        <end position="97"/>
    </location>
</feature>
<name>A0A1E7FPE9_9STRA</name>
<dbReference type="OrthoDB" id="10632310at2759"/>
<feature type="compositionally biased region" description="Basic and acidic residues" evidence="1">
    <location>
        <begin position="164"/>
        <end position="174"/>
    </location>
</feature>
<keyword evidence="2" id="KW-0472">Membrane</keyword>
<dbReference type="KEGG" id="fcy:FRACYDRAFT_260194"/>
<keyword evidence="2" id="KW-1133">Transmembrane helix</keyword>
<evidence type="ECO:0000256" key="2">
    <source>
        <dbReference type="SAM" id="Phobius"/>
    </source>
</evidence>
<feature type="compositionally biased region" description="Basic and acidic residues" evidence="1">
    <location>
        <begin position="253"/>
        <end position="266"/>
    </location>
</feature>
<feature type="region of interest" description="Disordered" evidence="1">
    <location>
        <begin position="113"/>
        <end position="368"/>
    </location>
</feature>
<feature type="compositionally biased region" description="Polar residues" evidence="1">
    <location>
        <begin position="234"/>
        <end position="247"/>
    </location>
</feature>
<proteinExistence type="predicted"/>
<feature type="compositionally biased region" description="Basic and acidic residues" evidence="1">
    <location>
        <begin position="284"/>
        <end position="318"/>
    </location>
</feature>